<dbReference type="EMBL" id="LR796738">
    <property type="protein sequence ID" value="CAB4162422.1"/>
    <property type="molecule type" value="Genomic_DNA"/>
</dbReference>
<evidence type="ECO:0000313" key="1">
    <source>
        <dbReference type="EMBL" id="CAB4162422.1"/>
    </source>
</evidence>
<organism evidence="1">
    <name type="scientific">uncultured Caudovirales phage</name>
    <dbReference type="NCBI Taxonomy" id="2100421"/>
    <lineage>
        <taxon>Viruses</taxon>
        <taxon>Duplodnaviria</taxon>
        <taxon>Heunggongvirae</taxon>
        <taxon>Uroviricota</taxon>
        <taxon>Caudoviricetes</taxon>
        <taxon>Peduoviridae</taxon>
        <taxon>Maltschvirus</taxon>
        <taxon>Maltschvirus maltsch</taxon>
    </lineage>
</organism>
<name>A0A6J5NUE4_9CAUD</name>
<reference evidence="1" key="1">
    <citation type="submission" date="2020-04" db="EMBL/GenBank/DDBJ databases">
        <authorList>
            <person name="Chiriac C."/>
            <person name="Salcher M."/>
            <person name="Ghai R."/>
            <person name="Kavagutti S V."/>
        </authorList>
    </citation>
    <scope>NUCLEOTIDE SEQUENCE</scope>
</reference>
<sequence length="393" mass="42715">MKITVRSLPAFTAAFTSLQRKAKRLGVAIPSFTVTASRVEQVKIHTYTGDGYPSTSRTVTAEVHDLEITGAEEQVMVKGWSFLARLTPQGDANIILGGGEEVPARFRTAPIECEHCSTNRRRADTFLLRSEAGQVKQVGRSCLRHFTTADTAENLAKVFEHFATLSEFLKDYRDREERTHEGCAVPAYSLTTAVALALKADGGQYVSRSRAEERGICSTKDGAWELLHTGIRPTEEEEETADAFIAEALAIPDDGGDYTHNLLTVVRSGYVTSKTFGVGVSLIAAVNRARSQAVKAKQASASNHVGTVGERKEFEGVVTNRFGYSTQFGYTEKVLLLTAEGNVLAANNLPGQIGDTVRLKATVKEHSEFRGTRQTVLARPHGSTVIAHAEQVA</sequence>
<gene>
    <name evidence="1" type="ORF">UFOVP783_44</name>
</gene>
<accession>A0A6J5NUE4</accession>
<protein>
    <submittedName>
        <fullName evidence="1">Uncharacterized protein</fullName>
    </submittedName>
</protein>
<proteinExistence type="predicted"/>